<dbReference type="InterPro" id="IPR059181">
    <property type="entry name" value="RWDD2A-B_C"/>
</dbReference>
<name>A0A7C8M943_9PLEO</name>
<protein>
    <recommendedName>
        <fullName evidence="3">RWD domain-containing protein</fullName>
    </recommendedName>
</protein>
<evidence type="ECO:0000313" key="1">
    <source>
        <dbReference type="EMBL" id="KAF2867082.1"/>
    </source>
</evidence>
<keyword evidence="2" id="KW-1185">Reference proteome</keyword>
<sequence>MSEHDNSRLALELELLEAMYPGQVEYKTRSRDVKFTDGLAQLHLRLPELYPDSGLPDVILANDVSKKDLRNQTKDAIGAMGLADGEEVLDAIIACFQSIVETNNTEISRTDTNSRAAPATPESSKTVIIWLHHLLALTKRKLALGPIPTVSGITKPGYPGIMAFTGPSSAVTDHVNMLKAENWQAFQVRYEGAELWEFGHSAGVREVETMADVVKAIEAGTNGAKQKEEFLKAAGIK</sequence>
<accession>A0A7C8M943</accession>
<dbReference type="InterPro" id="IPR017359">
    <property type="entry name" value="Phi-like"/>
</dbReference>
<dbReference type="CDD" id="cd24163">
    <property type="entry name" value="RWDD2_C"/>
    <property type="match status" value="1"/>
</dbReference>
<dbReference type="PANTHER" id="PTHR15955:SF8">
    <property type="entry name" value="RWD DOMAIN-CONTAINING PROTEIN 2B-RELATED"/>
    <property type="match status" value="1"/>
</dbReference>
<organism evidence="1 2">
    <name type="scientific">Massariosphaeria phaeospora</name>
    <dbReference type="NCBI Taxonomy" id="100035"/>
    <lineage>
        <taxon>Eukaryota</taxon>
        <taxon>Fungi</taxon>
        <taxon>Dikarya</taxon>
        <taxon>Ascomycota</taxon>
        <taxon>Pezizomycotina</taxon>
        <taxon>Dothideomycetes</taxon>
        <taxon>Pleosporomycetidae</taxon>
        <taxon>Pleosporales</taxon>
        <taxon>Pleosporales incertae sedis</taxon>
        <taxon>Massariosphaeria</taxon>
    </lineage>
</organism>
<reference evidence="1 2" key="1">
    <citation type="submission" date="2020-01" db="EMBL/GenBank/DDBJ databases">
        <authorList>
            <consortium name="DOE Joint Genome Institute"/>
            <person name="Haridas S."/>
            <person name="Albert R."/>
            <person name="Binder M."/>
            <person name="Bloem J."/>
            <person name="Labutti K."/>
            <person name="Salamov A."/>
            <person name="Andreopoulos B."/>
            <person name="Baker S.E."/>
            <person name="Barry K."/>
            <person name="Bills G."/>
            <person name="Bluhm B.H."/>
            <person name="Cannon C."/>
            <person name="Castanera R."/>
            <person name="Culley D.E."/>
            <person name="Daum C."/>
            <person name="Ezra D."/>
            <person name="Gonzalez J.B."/>
            <person name="Henrissat B."/>
            <person name="Kuo A."/>
            <person name="Liang C."/>
            <person name="Lipzen A."/>
            <person name="Lutzoni F."/>
            <person name="Magnuson J."/>
            <person name="Mondo S."/>
            <person name="Nolan M."/>
            <person name="Ohm R."/>
            <person name="Pangilinan J."/>
            <person name="Park H.-J.H."/>
            <person name="Ramirez L."/>
            <person name="Alfaro M."/>
            <person name="Sun H."/>
            <person name="Tritt A."/>
            <person name="Yoshinaga Y."/>
            <person name="Zwiers L.-H.L."/>
            <person name="Turgeon B.G."/>
            <person name="Goodwin S.B."/>
            <person name="Spatafora J.W."/>
            <person name="Crous P.W."/>
            <person name="Grigoriev I.V."/>
        </authorList>
    </citation>
    <scope>NUCLEOTIDE SEQUENCE [LARGE SCALE GENOMIC DNA]</scope>
    <source>
        <strain evidence="1 2">CBS 611.86</strain>
    </source>
</reference>
<dbReference type="SUPFAM" id="SSF54495">
    <property type="entry name" value="UBC-like"/>
    <property type="match status" value="1"/>
</dbReference>
<dbReference type="OrthoDB" id="432412at2759"/>
<evidence type="ECO:0000313" key="2">
    <source>
        <dbReference type="Proteomes" id="UP000481861"/>
    </source>
</evidence>
<proteinExistence type="predicted"/>
<dbReference type="AlphaFoldDB" id="A0A7C8M943"/>
<comment type="caution">
    <text evidence="1">The sequence shown here is derived from an EMBL/GenBank/DDBJ whole genome shotgun (WGS) entry which is preliminary data.</text>
</comment>
<dbReference type="InterPro" id="IPR016135">
    <property type="entry name" value="UBQ-conjugating_enzyme/RWD"/>
</dbReference>
<evidence type="ECO:0008006" key="3">
    <source>
        <dbReference type="Google" id="ProtNLM"/>
    </source>
</evidence>
<gene>
    <name evidence="1" type="ORF">BDV95DRAFT_503389</name>
</gene>
<dbReference type="EMBL" id="JAADJZ010000024">
    <property type="protein sequence ID" value="KAF2867082.1"/>
    <property type="molecule type" value="Genomic_DNA"/>
</dbReference>
<dbReference type="Proteomes" id="UP000481861">
    <property type="component" value="Unassembled WGS sequence"/>
</dbReference>
<dbReference type="PANTHER" id="PTHR15955">
    <property type="entry name" value="RWD DOMAIN CONTAINING PROTEIN 2"/>
    <property type="match status" value="1"/>
</dbReference>